<reference evidence="1" key="1">
    <citation type="submission" date="2016-10" db="EMBL/GenBank/DDBJ databases">
        <title>Sequence of Gallionella enrichment culture.</title>
        <authorList>
            <person name="Poehlein A."/>
            <person name="Muehling M."/>
            <person name="Daniel R."/>
        </authorList>
    </citation>
    <scope>NUCLEOTIDE SEQUENCE</scope>
</reference>
<organism evidence="1">
    <name type="scientific">mine drainage metagenome</name>
    <dbReference type="NCBI Taxonomy" id="410659"/>
    <lineage>
        <taxon>unclassified sequences</taxon>
        <taxon>metagenomes</taxon>
        <taxon>ecological metagenomes</taxon>
    </lineage>
</organism>
<sequence length="112" mass="11401">MKIFDTLRAVAHACLLAAASASLAHASGMNMDGAMAAASGSGIVRAIDAGHGTVTLDAGPIAAIGMDAMTMAYPVHSKALLTRLRVGEKVRFTLAQHGDSLQIDSIEAVAAR</sequence>
<gene>
    <name evidence="1" type="primary">cusF_8</name>
    <name evidence="1" type="ORF">GALL_260900</name>
</gene>
<dbReference type="InterPro" id="IPR021647">
    <property type="entry name" value="CusF_Ec"/>
</dbReference>
<dbReference type="InterPro" id="IPR042230">
    <property type="entry name" value="CusF_sf"/>
</dbReference>
<dbReference type="AlphaFoldDB" id="A0A1J5R9B7"/>
<comment type="caution">
    <text evidence="1">The sequence shown here is derived from an EMBL/GenBank/DDBJ whole genome shotgun (WGS) entry which is preliminary data.</text>
</comment>
<protein>
    <submittedName>
        <fullName evidence="1">Cation efflux system protein CusF</fullName>
    </submittedName>
</protein>
<dbReference type="Gene3D" id="2.40.50.320">
    <property type="entry name" value="Copper binding periplasmic protein CusF"/>
    <property type="match status" value="1"/>
</dbReference>
<proteinExistence type="predicted"/>
<dbReference type="Pfam" id="PF11604">
    <property type="entry name" value="CusF_Ec"/>
    <property type="match status" value="1"/>
</dbReference>
<accession>A0A1J5R9B7</accession>
<evidence type="ECO:0000313" key="1">
    <source>
        <dbReference type="EMBL" id="OIQ91954.1"/>
    </source>
</evidence>
<dbReference type="EMBL" id="MLJW01000244">
    <property type="protein sequence ID" value="OIQ91954.1"/>
    <property type="molecule type" value="Genomic_DNA"/>
</dbReference>
<name>A0A1J5R9B7_9ZZZZ</name>